<reference evidence="9" key="1">
    <citation type="submission" date="2019-07" db="EMBL/GenBank/DDBJ databases">
        <authorList>
            <person name="Dittberner H."/>
        </authorList>
    </citation>
    <scope>NUCLEOTIDE SEQUENCE [LARGE SCALE GENOMIC DNA]</scope>
</reference>
<dbReference type="GO" id="GO:0005669">
    <property type="term" value="C:transcription factor TFIID complex"/>
    <property type="evidence" value="ECO:0007669"/>
    <property type="project" value="InterPro"/>
</dbReference>
<keyword evidence="3" id="KW-0805">Transcription regulation</keyword>
<dbReference type="OrthoDB" id="21060at2759"/>
<dbReference type="GO" id="GO:0006367">
    <property type="term" value="P:transcription initiation at RNA polymerase II promoter"/>
    <property type="evidence" value="ECO:0007669"/>
    <property type="project" value="TreeGrafter"/>
</dbReference>
<feature type="compositionally biased region" description="Basic and acidic residues" evidence="7">
    <location>
        <begin position="435"/>
        <end position="475"/>
    </location>
</feature>
<dbReference type="PANTHER" id="PTHR15138">
    <property type="entry name" value="TRANSCRIPTION INITIATION FACTOR TFIID SUBUNIT 4"/>
    <property type="match status" value="1"/>
</dbReference>
<evidence type="ECO:0000313" key="10">
    <source>
        <dbReference type="Proteomes" id="UP000489600"/>
    </source>
</evidence>
<comment type="similarity">
    <text evidence="2">Belongs to the TAF4 family.</text>
</comment>
<comment type="caution">
    <text evidence="9">The sequence shown here is derived from an EMBL/GenBank/DDBJ whole genome shotgun (WGS) entry which is preliminary data.</text>
</comment>
<feature type="region of interest" description="Disordered" evidence="7">
    <location>
        <begin position="502"/>
        <end position="533"/>
    </location>
</feature>
<evidence type="ECO:0000259" key="8">
    <source>
        <dbReference type="PROSITE" id="PS51879"/>
    </source>
</evidence>
<feature type="region of interest" description="Disordered" evidence="7">
    <location>
        <begin position="269"/>
        <end position="302"/>
    </location>
</feature>
<dbReference type="FunFam" id="1.10.20.10:FF:000015">
    <property type="entry name" value="Transcription initiation factor TFIID subunit 4B"/>
    <property type="match status" value="1"/>
</dbReference>
<dbReference type="CDD" id="cd08045">
    <property type="entry name" value="HFD_TAF4"/>
    <property type="match status" value="1"/>
</dbReference>
<dbReference type="Pfam" id="PF05236">
    <property type="entry name" value="TAF4"/>
    <property type="match status" value="1"/>
</dbReference>
<dbReference type="Pfam" id="PF12174">
    <property type="entry name" value="RST"/>
    <property type="match status" value="1"/>
</dbReference>
<comment type="function">
    <text evidence="6">TAFs are components of the transcription factor IID (TFIID) complex that is essential for mediating regulation of RNA polymerase transcription.</text>
</comment>
<comment type="subcellular location">
    <subcellularLocation>
        <location evidence="1">Nucleus</location>
    </subcellularLocation>
</comment>
<keyword evidence="5" id="KW-0539">Nucleus</keyword>
<dbReference type="InterPro" id="IPR007900">
    <property type="entry name" value="TAF4_C"/>
</dbReference>
<evidence type="ECO:0000256" key="2">
    <source>
        <dbReference type="ARBA" id="ARBA00006178"/>
    </source>
</evidence>
<dbReference type="GO" id="GO:0003677">
    <property type="term" value="F:DNA binding"/>
    <property type="evidence" value="ECO:0007669"/>
    <property type="project" value="TreeGrafter"/>
</dbReference>
<proteinExistence type="inferred from homology"/>
<dbReference type="PROSITE" id="PS51879">
    <property type="entry name" value="RST"/>
    <property type="match status" value="1"/>
</dbReference>
<evidence type="ECO:0000256" key="4">
    <source>
        <dbReference type="ARBA" id="ARBA00023163"/>
    </source>
</evidence>
<evidence type="ECO:0000256" key="6">
    <source>
        <dbReference type="ARBA" id="ARBA00058775"/>
    </source>
</evidence>
<organism evidence="9 10">
    <name type="scientific">Arabis nemorensis</name>
    <dbReference type="NCBI Taxonomy" id="586526"/>
    <lineage>
        <taxon>Eukaryota</taxon>
        <taxon>Viridiplantae</taxon>
        <taxon>Streptophyta</taxon>
        <taxon>Embryophyta</taxon>
        <taxon>Tracheophyta</taxon>
        <taxon>Spermatophyta</taxon>
        <taxon>Magnoliopsida</taxon>
        <taxon>eudicotyledons</taxon>
        <taxon>Gunneridae</taxon>
        <taxon>Pentapetalae</taxon>
        <taxon>rosids</taxon>
        <taxon>malvids</taxon>
        <taxon>Brassicales</taxon>
        <taxon>Brassicaceae</taxon>
        <taxon>Arabideae</taxon>
        <taxon>Arabis</taxon>
    </lineage>
</organism>
<protein>
    <recommendedName>
        <fullName evidence="8">RST domain-containing protein</fullName>
    </recommendedName>
</protein>
<evidence type="ECO:0000256" key="3">
    <source>
        <dbReference type="ARBA" id="ARBA00023015"/>
    </source>
</evidence>
<dbReference type="GO" id="GO:0046982">
    <property type="term" value="F:protein heterodimerization activity"/>
    <property type="evidence" value="ECO:0007669"/>
    <property type="project" value="InterPro"/>
</dbReference>
<dbReference type="Gene3D" id="1.10.20.10">
    <property type="entry name" value="Histone, subunit A"/>
    <property type="match status" value="1"/>
</dbReference>
<keyword evidence="10" id="KW-1185">Reference proteome</keyword>
<dbReference type="InterPro" id="IPR022003">
    <property type="entry name" value="RST"/>
</dbReference>
<dbReference type="InterPro" id="IPR009072">
    <property type="entry name" value="Histone-fold"/>
</dbReference>
<evidence type="ECO:0000313" key="9">
    <source>
        <dbReference type="EMBL" id="VVA92790.1"/>
    </source>
</evidence>
<sequence>MIDLSIFKLVEEHKVESSVKDVESLQVTLNRDMEEDMLGRTEMNHTRNLLQICEFLTILRDLVDENRKRQLLILYDKYKREKIPKEGFYQQVKDVAGRPLTELAIRKLQQLRQGNMGIKAPGPSHNRVSLTSAEIDDQKSDPRGVHVNQLPSTSSGTLSISSPVQGFNKNPQQHIQLPSSSGTLSSSATGVGGPIKSTMNMTTVPKLEKPISVNATSRVQGSAISHFQNNSSLPVDFPHSMTTHLDSSTMDYLSGPFGTTQAGINVVTTPNMPSVGRKKPLETLGSSLPPSRKKQKVCSTSSRQKYEQLNDVTADIGINLEEEEEQLLSSSSKQDGQVSKALQRLVHEEEDRTFLQKIPLQRKLTEIMVKSGLEHMSDDVERCLSMCVEERMHGLLSNIIRLSKQRTDAEKCRNRTLITSDIRKQIYEMNQKMKEEWERNHPEEKEPKNGENDTEQEDNRSKQMKGNKEEEEKMRAKANVAAHAAVGGNDVFLKWKLMAEARQKPSTGPGKNSKKPCAETGGSRFGKNQGSPKVVRSISVNDVIAAVEKEPQMSKSTLLYRLYNRVYSEDVQSEEKKT</sequence>
<dbReference type="InterPro" id="IPR045144">
    <property type="entry name" value="TAF4"/>
</dbReference>
<name>A0A565AUM9_9BRAS</name>
<evidence type="ECO:0000256" key="1">
    <source>
        <dbReference type="ARBA" id="ARBA00004123"/>
    </source>
</evidence>
<dbReference type="EMBL" id="CABITT030000001">
    <property type="protein sequence ID" value="VVA92790.1"/>
    <property type="molecule type" value="Genomic_DNA"/>
</dbReference>
<dbReference type="AlphaFoldDB" id="A0A565AUM9"/>
<evidence type="ECO:0000256" key="7">
    <source>
        <dbReference type="SAM" id="MobiDB-lite"/>
    </source>
</evidence>
<accession>A0A565AUM9</accession>
<evidence type="ECO:0000256" key="5">
    <source>
        <dbReference type="ARBA" id="ARBA00023242"/>
    </source>
</evidence>
<dbReference type="PANTHER" id="PTHR15138:SF25">
    <property type="entry name" value="TRANSCRIPTION INITIATION FACTOR TFIID SUBUNIT 4"/>
    <property type="match status" value="1"/>
</dbReference>
<dbReference type="GO" id="GO:0016251">
    <property type="term" value="F:RNA polymerase II general transcription initiation factor activity"/>
    <property type="evidence" value="ECO:0007669"/>
    <property type="project" value="TreeGrafter"/>
</dbReference>
<gene>
    <name evidence="9" type="ORF">ANE_LOCUS3235</name>
</gene>
<dbReference type="Proteomes" id="UP000489600">
    <property type="component" value="Unassembled WGS sequence"/>
</dbReference>
<feature type="region of interest" description="Disordered" evidence="7">
    <location>
        <begin position="435"/>
        <end position="477"/>
    </location>
</feature>
<keyword evidence="4" id="KW-0804">Transcription</keyword>
<feature type="domain" description="RST" evidence="8">
    <location>
        <begin position="43"/>
        <end position="114"/>
    </location>
</feature>